<dbReference type="Pfam" id="PF07702">
    <property type="entry name" value="UTRA"/>
    <property type="match status" value="1"/>
</dbReference>
<dbReference type="EMBL" id="JANCLU010000016">
    <property type="protein sequence ID" value="MCP8940028.1"/>
    <property type="molecule type" value="Genomic_DNA"/>
</dbReference>
<dbReference type="PRINTS" id="PR00035">
    <property type="entry name" value="HTHGNTR"/>
</dbReference>
<dbReference type="SMART" id="SM00866">
    <property type="entry name" value="UTRA"/>
    <property type="match status" value="1"/>
</dbReference>
<organism evidence="5 6">
    <name type="scientific">Alsobacter ponti</name>
    <dbReference type="NCBI Taxonomy" id="2962936"/>
    <lineage>
        <taxon>Bacteria</taxon>
        <taxon>Pseudomonadati</taxon>
        <taxon>Pseudomonadota</taxon>
        <taxon>Alphaproteobacteria</taxon>
        <taxon>Hyphomicrobiales</taxon>
        <taxon>Alsobacteraceae</taxon>
        <taxon>Alsobacter</taxon>
    </lineage>
</organism>
<dbReference type="InterPro" id="IPR036388">
    <property type="entry name" value="WH-like_DNA-bd_sf"/>
</dbReference>
<keyword evidence="3" id="KW-0804">Transcription</keyword>
<name>A0ABT1LGL6_9HYPH</name>
<evidence type="ECO:0000259" key="4">
    <source>
        <dbReference type="PROSITE" id="PS50949"/>
    </source>
</evidence>
<comment type="caution">
    <text evidence="5">The sequence shown here is derived from an EMBL/GenBank/DDBJ whole genome shotgun (WGS) entry which is preliminary data.</text>
</comment>
<dbReference type="InterPro" id="IPR011663">
    <property type="entry name" value="UTRA"/>
</dbReference>
<dbReference type="Gene3D" id="1.10.10.10">
    <property type="entry name" value="Winged helix-like DNA-binding domain superfamily/Winged helix DNA-binding domain"/>
    <property type="match status" value="1"/>
</dbReference>
<dbReference type="PANTHER" id="PTHR44846:SF1">
    <property type="entry name" value="MANNOSYL-D-GLYCERATE TRANSPORT_METABOLISM SYSTEM REPRESSOR MNGR-RELATED"/>
    <property type="match status" value="1"/>
</dbReference>
<dbReference type="SMART" id="SM00345">
    <property type="entry name" value="HTH_GNTR"/>
    <property type="match status" value="1"/>
</dbReference>
<dbReference type="InterPro" id="IPR050679">
    <property type="entry name" value="Bact_HTH_transcr_reg"/>
</dbReference>
<evidence type="ECO:0000313" key="6">
    <source>
        <dbReference type="Proteomes" id="UP001205890"/>
    </source>
</evidence>
<dbReference type="CDD" id="cd07377">
    <property type="entry name" value="WHTH_GntR"/>
    <property type="match status" value="1"/>
</dbReference>
<dbReference type="PROSITE" id="PS50949">
    <property type="entry name" value="HTH_GNTR"/>
    <property type="match status" value="1"/>
</dbReference>
<keyword evidence="2" id="KW-0238">DNA-binding</keyword>
<dbReference type="InterPro" id="IPR036390">
    <property type="entry name" value="WH_DNA-bd_sf"/>
</dbReference>
<evidence type="ECO:0000256" key="2">
    <source>
        <dbReference type="ARBA" id="ARBA00023125"/>
    </source>
</evidence>
<keyword evidence="6" id="KW-1185">Reference proteome</keyword>
<evidence type="ECO:0000313" key="5">
    <source>
        <dbReference type="EMBL" id="MCP8940028.1"/>
    </source>
</evidence>
<dbReference type="InterPro" id="IPR000524">
    <property type="entry name" value="Tscrpt_reg_HTH_GntR"/>
</dbReference>
<dbReference type="RefSeq" id="WP_254744295.1">
    <property type="nucleotide sequence ID" value="NZ_JANCLU010000016.1"/>
</dbReference>
<dbReference type="Pfam" id="PF00392">
    <property type="entry name" value="GntR"/>
    <property type="match status" value="1"/>
</dbReference>
<dbReference type="Proteomes" id="UP001205890">
    <property type="component" value="Unassembled WGS sequence"/>
</dbReference>
<dbReference type="SUPFAM" id="SSF64288">
    <property type="entry name" value="Chorismate lyase-like"/>
    <property type="match status" value="1"/>
</dbReference>
<dbReference type="InterPro" id="IPR028978">
    <property type="entry name" value="Chorismate_lyase_/UTRA_dom_sf"/>
</dbReference>
<dbReference type="SUPFAM" id="SSF46785">
    <property type="entry name" value="Winged helix' DNA-binding domain"/>
    <property type="match status" value="1"/>
</dbReference>
<feature type="domain" description="HTH gntR-type" evidence="4">
    <location>
        <begin position="21"/>
        <end position="89"/>
    </location>
</feature>
<gene>
    <name evidence="5" type="ORF">NK718_15990</name>
</gene>
<reference evidence="5 6" key="1">
    <citation type="submission" date="2022-07" db="EMBL/GenBank/DDBJ databases">
        <authorList>
            <person name="Li W.-J."/>
            <person name="Deng Q.-Q."/>
        </authorList>
    </citation>
    <scope>NUCLEOTIDE SEQUENCE [LARGE SCALE GENOMIC DNA]</scope>
    <source>
        <strain evidence="5 6">SYSU M60028</strain>
    </source>
</reference>
<proteinExistence type="predicted"/>
<evidence type="ECO:0000256" key="1">
    <source>
        <dbReference type="ARBA" id="ARBA00023015"/>
    </source>
</evidence>
<evidence type="ECO:0000256" key="3">
    <source>
        <dbReference type="ARBA" id="ARBA00023163"/>
    </source>
</evidence>
<sequence length="258" mass="28443">MSEPRSAPGTIGAAPSGAARRPLHARILDRMRDAIRSGEWPVGSLLPSEQEIGEQHGASRITVRHALQRLQQEGYVRKQHGRRTMVIAREPSRRAWQMESLEDIVASADAASLDILSYRLEESAEAAEALGLPPATPLHGLRSLLTREGQPYARSLIYFPPDVGDRLTRADFDDVIVFRVLRKRLGLDITDVRMTVRATRAGAEDMRLLGCARGEPMLATELVYRSEPGGRPLEVAFTRFPADSYALSYSLTAPHGPA</sequence>
<accession>A0ABT1LGL6</accession>
<dbReference type="PANTHER" id="PTHR44846">
    <property type="entry name" value="MANNOSYL-D-GLYCERATE TRANSPORT/METABOLISM SYSTEM REPRESSOR MNGR-RELATED"/>
    <property type="match status" value="1"/>
</dbReference>
<keyword evidence="1" id="KW-0805">Transcription regulation</keyword>
<dbReference type="Gene3D" id="3.40.1410.10">
    <property type="entry name" value="Chorismate lyase-like"/>
    <property type="match status" value="1"/>
</dbReference>
<protein>
    <submittedName>
        <fullName evidence="5">GntR family transcriptional regulator</fullName>
    </submittedName>
</protein>